<feature type="binding site" evidence="12">
    <location>
        <position position="212"/>
    </location>
    <ligand>
        <name>Zn(2+)</name>
        <dbReference type="ChEBI" id="CHEBI:29105"/>
        <label>1</label>
    </ligand>
</feature>
<dbReference type="InterPro" id="IPR001818">
    <property type="entry name" value="Pept_M10_metallopeptidase"/>
</dbReference>
<feature type="binding site" evidence="12">
    <location>
        <position position="235"/>
    </location>
    <ligand>
        <name>Zn(2+)</name>
        <dbReference type="ChEBI" id="CHEBI:29105"/>
        <label>1</label>
    </ligand>
</feature>
<dbReference type="PRINTS" id="PR00138">
    <property type="entry name" value="MATRIXIN"/>
</dbReference>
<evidence type="ECO:0000256" key="14">
    <source>
        <dbReference type="SAM" id="SignalP"/>
    </source>
</evidence>
<feature type="chain" id="PRO_5035468102" description="Peptidase metallopeptidase domain-containing protein" evidence="14">
    <location>
        <begin position="27"/>
        <end position="303"/>
    </location>
</feature>
<dbReference type="Pfam" id="PF01471">
    <property type="entry name" value="PG_binding_1"/>
    <property type="match status" value="1"/>
</dbReference>
<feature type="binding site" evidence="12">
    <location>
        <position position="210"/>
    </location>
    <ligand>
        <name>Zn(2+)</name>
        <dbReference type="ChEBI" id="CHEBI:29105"/>
        <label>1</label>
    </ligand>
</feature>
<accession>A0A8K0H304</accession>
<feature type="binding site" evidence="12">
    <location>
        <position position="277"/>
    </location>
    <ligand>
        <name>Zn(2+)</name>
        <dbReference type="ChEBI" id="CHEBI:29105"/>
        <label>2</label>
        <note>catalytic</note>
    </ligand>
</feature>
<feature type="binding site" evidence="11">
    <location>
        <position position="259"/>
    </location>
    <ligand>
        <name>Zn(2+)</name>
        <dbReference type="ChEBI" id="CHEBI:29105"/>
        <label>2</label>
        <note>catalytic</note>
    </ligand>
</feature>
<evidence type="ECO:0000256" key="3">
    <source>
        <dbReference type="ARBA" id="ARBA00022723"/>
    </source>
</evidence>
<evidence type="ECO:0000256" key="5">
    <source>
        <dbReference type="ARBA" id="ARBA00022801"/>
    </source>
</evidence>
<dbReference type="SUPFAM" id="SSF55486">
    <property type="entry name" value="Metalloproteases ('zincins'), catalytic domain"/>
    <property type="match status" value="1"/>
</dbReference>
<keyword evidence="9" id="KW-0325">Glycoprotein</keyword>
<evidence type="ECO:0000256" key="4">
    <source>
        <dbReference type="ARBA" id="ARBA00022729"/>
    </source>
</evidence>
<protein>
    <recommendedName>
        <fullName evidence="15">Peptidase metallopeptidase domain-containing protein</fullName>
    </recommendedName>
</protein>
<comment type="cofactor">
    <cofactor evidence="12">
        <name>Zn(2+)</name>
        <dbReference type="ChEBI" id="CHEBI:29105"/>
    </cofactor>
    <text evidence="12">Binds 2 Zn(2+) ions per subunit.</text>
</comment>
<feature type="binding site" evidence="11">
    <location>
        <position position="269"/>
    </location>
    <ligand>
        <name>Zn(2+)</name>
        <dbReference type="ChEBI" id="CHEBI:29105"/>
        <label>2</label>
        <note>catalytic</note>
    </ligand>
</feature>
<comment type="similarity">
    <text evidence="1">Belongs to the peptidase M10A family. Matrix metalloproteinases (MMPs) subfamily.</text>
</comment>
<feature type="binding site" evidence="12">
    <location>
        <position position="217"/>
    </location>
    <ligand>
        <name>Ca(2+)</name>
        <dbReference type="ChEBI" id="CHEBI:29108"/>
        <label>3</label>
    </ligand>
</feature>
<dbReference type="InterPro" id="IPR006026">
    <property type="entry name" value="Peptidase_Metallo"/>
</dbReference>
<keyword evidence="8" id="KW-0865">Zymogen</keyword>
<proteinExistence type="inferred from homology"/>
<evidence type="ECO:0000256" key="10">
    <source>
        <dbReference type="PIRSR" id="PIRSR001191-1"/>
    </source>
</evidence>
<dbReference type="GO" id="GO:0030198">
    <property type="term" value="P:extracellular matrix organization"/>
    <property type="evidence" value="ECO:0007669"/>
    <property type="project" value="TreeGrafter"/>
</dbReference>
<evidence type="ECO:0000256" key="11">
    <source>
        <dbReference type="PIRSR" id="PIRSR001191-2"/>
    </source>
</evidence>
<evidence type="ECO:0000259" key="15">
    <source>
        <dbReference type="SMART" id="SM00235"/>
    </source>
</evidence>
<sequence length="303" mass="34168">MASKAFSYILTIFSLLLILLPLQSQAVSSKSSSFEFLKNLQGSHKGEQVEGIHELKEYLERFGYLDYENTNQSHALDDTFDDLLEFAIQTYQLNYHLNVTGELDAETISEMMLSRCGVADIINGTTRMLSGHGSSADEVSHYAFFYRMPRWPRTKYHLTYAFLVSTPEVAKLPVHRAFQKWASNTQFTFSLFEGGRRKPDITISFEKGFHGDGFPFDGPGGTLAHAFAPTNGRFHYDGDESWTVGGSEGSYDLETVALHEIGHLLGLQHSSVRDAIMFPFIEAGETKDLHKDDIDGIRFLYSF</sequence>
<feature type="binding site" evidence="12">
    <location>
        <position position="237"/>
    </location>
    <ligand>
        <name>Ca(2+)</name>
        <dbReference type="ChEBI" id="CHEBI:29108"/>
        <label>3</label>
    </ligand>
</feature>
<dbReference type="Gene3D" id="3.40.390.10">
    <property type="entry name" value="Collagenase (Catalytic Domain)"/>
    <property type="match status" value="1"/>
</dbReference>
<keyword evidence="6 11" id="KW-0862">Zinc</keyword>
<evidence type="ECO:0000256" key="7">
    <source>
        <dbReference type="ARBA" id="ARBA00023049"/>
    </source>
</evidence>
<dbReference type="GO" id="GO:0030574">
    <property type="term" value="P:collagen catabolic process"/>
    <property type="evidence" value="ECO:0007669"/>
    <property type="project" value="TreeGrafter"/>
</dbReference>
<dbReference type="OrthoDB" id="406838at2759"/>
<feature type="signal peptide" evidence="14">
    <location>
        <begin position="1"/>
        <end position="26"/>
    </location>
</feature>
<dbReference type="AlphaFoldDB" id="A0A8K0H304"/>
<keyword evidence="17" id="KW-1185">Reference proteome</keyword>
<dbReference type="CDD" id="cd04278">
    <property type="entry name" value="ZnMc_MMP"/>
    <property type="match status" value="1"/>
</dbReference>
<dbReference type="SMART" id="SM00235">
    <property type="entry name" value="ZnMc"/>
    <property type="match status" value="1"/>
</dbReference>
<dbReference type="InterPro" id="IPR033739">
    <property type="entry name" value="M10A_MMP"/>
</dbReference>
<keyword evidence="3 11" id="KW-0479">Metal-binding</keyword>
<evidence type="ECO:0000256" key="1">
    <source>
        <dbReference type="ARBA" id="ARBA00009614"/>
    </source>
</evidence>
<dbReference type="GO" id="GO:0004222">
    <property type="term" value="F:metalloendopeptidase activity"/>
    <property type="evidence" value="ECO:0007669"/>
    <property type="project" value="InterPro"/>
</dbReference>
<evidence type="ECO:0000256" key="12">
    <source>
        <dbReference type="PIRSR" id="PIRSR621190-2"/>
    </source>
</evidence>
<dbReference type="InterPro" id="IPR021190">
    <property type="entry name" value="Pept_M10A"/>
</dbReference>
<dbReference type="GO" id="GO:0031012">
    <property type="term" value="C:extracellular matrix"/>
    <property type="evidence" value="ECO:0007669"/>
    <property type="project" value="InterPro"/>
</dbReference>
<keyword evidence="2" id="KW-0645">Protease</keyword>
<feature type="active site" evidence="10">
    <location>
        <position position="260"/>
    </location>
</feature>
<feature type="binding site" evidence="11">
    <location>
        <position position="263"/>
    </location>
    <ligand>
        <name>Zn(2+)</name>
        <dbReference type="ChEBI" id="CHEBI:29105"/>
        <label>2</label>
        <note>catalytic</note>
    </ligand>
</feature>
<keyword evidence="7" id="KW-0482">Metalloprotease</keyword>
<dbReference type="PANTHER" id="PTHR10201:SF213">
    <property type="entry name" value="METALLOENDOPROTEINASE 2-MMP-LIKE"/>
    <property type="match status" value="1"/>
</dbReference>
<dbReference type="InterPro" id="IPR002477">
    <property type="entry name" value="Peptidoglycan-bd-like"/>
</dbReference>
<evidence type="ECO:0000256" key="13">
    <source>
        <dbReference type="PIRSR" id="PIRSR621190-5"/>
    </source>
</evidence>
<dbReference type="PIRSF" id="PIRSF001191">
    <property type="entry name" value="Peptidase_M10A_matrix"/>
    <property type="match status" value="1"/>
</dbReference>
<dbReference type="PANTHER" id="PTHR10201">
    <property type="entry name" value="MATRIX METALLOPROTEINASE"/>
    <property type="match status" value="1"/>
</dbReference>
<dbReference type="InterPro" id="IPR024079">
    <property type="entry name" value="MetalloPept_cat_dom_sf"/>
</dbReference>
<comment type="caution">
    <text evidence="16">The sequence shown here is derived from an EMBL/GenBank/DDBJ whole genome shotgun (WGS) entry which is preliminary data.</text>
</comment>
<evidence type="ECO:0000256" key="9">
    <source>
        <dbReference type="ARBA" id="ARBA00023180"/>
    </source>
</evidence>
<feature type="binding site" evidence="12">
    <location>
        <position position="240"/>
    </location>
    <ligand>
        <name>Ca(2+)</name>
        <dbReference type="ChEBI" id="CHEBI:29108"/>
        <label>1</label>
    </ligand>
</feature>
<evidence type="ECO:0000256" key="6">
    <source>
        <dbReference type="ARBA" id="ARBA00022833"/>
    </source>
</evidence>
<feature type="binding site" evidence="12">
    <location>
        <position position="218"/>
    </location>
    <ligand>
        <name>Ca(2+)</name>
        <dbReference type="ChEBI" id="CHEBI:29108"/>
        <label>3</label>
    </ligand>
</feature>
<evidence type="ECO:0000256" key="2">
    <source>
        <dbReference type="ARBA" id="ARBA00022670"/>
    </source>
</evidence>
<feature type="binding site" evidence="12">
    <location>
        <position position="225"/>
    </location>
    <ligand>
        <name>Zn(2+)</name>
        <dbReference type="ChEBI" id="CHEBI:29105"/>
        <label>1</label>
    </ligand>
</feature>
<gene>
    <name evidence="16" type="ORF">FNV43_RR14401</name>
</gene>
<dbReference type="FunFam" id="3.40.390.10:FF:000018">
    <property type="entry name" value="Metalloendoproteinase 1"/>
    <property type="match status" value="1"/>
</dbReference>
<evidence type="ECO:0000313" key="17">
    <source>
        <dbReference type="Proteomes" id="UP000796880"/>
    </source>
</evidence>
<comment type="cofactor">
    <cofactor evidence="12">
        <name>Ca(2+)</name>
        <dbReference type="ChEBI" id="CHEBI:29108"/>
    </cofactor>
    <text evidence="12">Can bind about 5 Ca(2+) ions per subunit.</text>
</comment>
<dbReference type="InterPro" id="IPR036365">
    <property type="entry name" value="PGBD-like_sf"/>
</dbReference>
<evidence type="ECO:0000313" key="16">
    <source>
        <dbReference type="EMBL" id="KAF3444708.1"/>
    </source>
</evidence>
<feature type="binding site" evidence="12">
    <location>
        <position position="200"/>
    </location>
    <ligand>
        <name>Ca(2+)</name>
        <dbReference type="ChEBI" id="CHEBI:29108"/>
        <label>2</label>
    </ligand>
</feature>
<dbReference type="SUPFAM" id="SSF47090">
    <property type="entry name" value="PGBD-like"/>
    <property type="match status" value="1"/>
</dbReference>
<dbReference type="GO" id="GO:0008270">
    <property type="term" value="F:zinc ion binding"/>
    <property type="evidence" value="ECO:0007669"/>
    <property type="project" value="InterPro"/>
</dbReference>
<dbReference type="Pfam" id="PF00413">
    <property type="entry name" value="Peptidase_M10"/>
    <property type="match status" value="1"/>
</dbReference>
<name>A0A8K0H304_9ROSA</name>
<dbReference type="EMBL" id="VOIH02000006">
    <property type="protein sequence ID" value="KAF3444708.1"/>
    <property type="molecule type" value="Genomic_DNA"/>
</dbReference>
<dbReference type="GO" id="GO:0006508">
    <property type="term" value="P:proteolysis"/>
    <property type="evidence" value="ECO:0007669"/>
    <property type="project" value="UniProtKB-KW"/>
</dbReference>
<keyword evidence="4 14" id="KW-0732">Signal</keyword>
<reference evidence="16" key="1">
    <citation type="submission" date="2020-03" db="EMBL/GenBank/DDBJ databases">
        <title>A high-quality chromosome-level genome assembly of a woody plant with both climbing and erect habits, Rhamnella rubrinervis.</title>
        <authorList>
            <person name="Lu Z."/>
            <person name="Yang Y."/>
            <person name="Zhu X."/>
            <person name="Sun Y."/>
        </authorList>
    </citation>
    <scope>NUCLEOTIDE SEQUENCE</scope>
    <source>
        <strain evidence="16">BYM</strain>
        <tissue evidence="16">Leaf</tissue>
    </source>
</reference>
<organism evidence="16 17">
    <name type="scientific">Rhamnella rubrinervis</name>
    <dbReference type="NCBI Taxonomy" id="2594499"/>
    <lineage>
        <taxon>Eukaryota</taxon>
        <taxon>Viridiplantae</taxon>
        <taxon>Streptophyta</taxon>
        <taxon>Embryophyta</taxon>
        <taxon>Tracheophyta</taxon>
        <taxon>Spermatophyta</taxon>
        <taxon>Magnoliopsida</taxon>
        <taxon>eudicotyledons</taxon>
        <taxon>Gunneridae</taxon>
        <taxon>Pentapetalae</taxon>
        <taxon>rosids</taxon>
        <taxon>fabids</taxon>
        <taxon>Rosales</taxon>
        <taxon>Rhamnaceae</taxon>
        <taxon>rhamnoid group</taxon>
        <taxon>Rhamneae</taxon>
        <taxon>Rhamnella</taxon>
    </lineage>
</organism>
<evidence type="ECO:0000256" key="8">
    <source>
        <dbReference type="ARBA" id="ARBA00023145"/>
    </source>
</evidence>
<keyword evidence="5" id="KW-0378">Hydrolase</keyword>
<feature type="binding site" description="in inhibited form" evidence="12">
    <location>
        <position position="116"/>
    </location>
    <ligand>
        <name>Zn(2+)</name>
        <dbReference type="ChEBI" id="CHEBI:29105"/>
        <label>2</label>
        <note>catalytic</note>
    </ligand>
</feature>
<feature type="binding site" evidence="12">
    <location>
        <position position="240"/>
    </location>
    <ligand>
        <name>Ca(2+)</name>
        <dbReference type="ChEBI" id="CHEBI:29108"/>
        <label>3</label>
    </ligand>
</feature>
<feature type="domain" description="Peptidase metallopeptidase" evidence="15">
    <location>
        <begin position="147"/>
        <end position="303"/>
    </location>
</feature>
<feature type="short sequence motif" description="Cysteine switch" evidence="13">
    <location>
        <begin position="114"/>
        <end position="139"/>
    </location>
</feature>
<keyword evidence="12" id="KW-0106">Calcium</keyword>
<dbReference type="Proteomes" id="UP000796880">
    <property type="component" value="Unassembled WGS sequence"/>
</dbReference>